<dbReference type="Proteomes" id="UP000243859">
    <property type="component" value="Unassembled WGS sequence"/>
</dbReference>
<evidence type="ECO:0000259" key="3">
    <source>
        <dbReference type="Pfam" id="PF06904"/>
    </source>
</evidence>
<feature type="domain" description="Extensin-like C-terminal" evidence="3">
    <location>
        <begin position="110"/>
        <end position="261"/>
    </location>
</feature>
<proteinExistence type="predicted"/>
<evidence type="ECO:0000313" key="4">
    <source>
        <dbReference type="EMBL" id="PTN03391.1"/>
    </source>
</evidence>
<keyword evidence="2" id="KW-0732">Signal</keyword>
<keyword evidence="5" id="KW-1185">Reference proteome</keyword>
<feature type="signal peptide" evidence="2">
    <location>
        <begin position="1"/>
        <end position="17"/>
    </location>
</feature>
<feature type="chain" id="PRO_5015656941" description="Extensin-like C-terminal domain-containing protein" evidence="2">
    <location>
        <begin position="18"/>
        <end position="261"/>
    </location>
</feature>
<sequence>MIWSGILILLLAAPALAAPDRSPRPSPRPVEMVFRTSPGPVYSDAPMRPVPRPEGAAGLRPVVMVRPSPRPVKMRPVEAETRVLSRAPRGGVCGGHQIEGEALAPISGRLRGCEIARPVRVTRVSGVALKPAAVLDCSAAQALADWVENSVKPAVRRLGGGAGGLRVAAGYACRTRNNRPGGKLSEHAKGRAVDISAIVLKNGKSIPVLSGWNDVVAGKILRQVHREACGPFKTVLGPEADRYHKDHLHLDVAQRAGRYCR</sequence>
<gene>
    <name evidence="4" type="ORF">C8N32_103235</name>
</gene>
<evidence type="ECO:0000256" key="1">
    <source>
        <dbReference type="SAM" id="MobiDB-lite"/>
    </source>
</evidence>
<organism evidence="4 5">
    <name type="scientific">Rhodovulum imhoffii</name>
    <dbReference type="NCBI Taxonomy" id="365340"/>
    <lineage>
        <taxon>Bacteria</taxon>
        <taxon>Pseudomonadati</taxon>
        <taxon>Pseudomonadota</taxon>
        <taxon>Alphaproteobacteria</taxon>
        <taxon>Rhodobacterales</taxon>
        <taxon>Paracoccaceae</taxon>
        <taxon>Rhodovulum</taxon>
    </lineage>
</organism>
<evidence type="ECO:0000313" key="5">
    <source>
        <dbReference type="Proteomes" id="UP000243859"/>
    </source>
</evidence>
<reference evidence="4 5" key="1">
    <citation type="submission" date="2018-04" db="EMBL/GenBank/DDBJ databases">
        <title>Genomic Encyclopedia of Archaeal and Bacterial Type Strains, Phase II (KMG-II): from individual species to whole genera.</title>
        <authorList>
            <person name="Goeker M."/>
        </authorList>
    </citation>
    <scope>NUCLEOTIDE SEQUENCE [LARGE SCALE GENOMIC DNA]</scope>
    <source>
        <strain evidence="4 5">DSM 18064</strain>
    </source>
</reference>
<name>A0A2T5BV44_9RHOB</name>
<comment type="caution">
    <text evidence="4">The sequence shown here is derived from an EMBL/GenBank/DDBJ whole genome shotgun (WGS) entry which is preliminary data.</text>
</comment>
<protein>
    <recommendedName>
        <fullName evidence="3">Extensin-like C-terminal domain-containing protein</fullName>
    </recommendedName>
</protein>
<accession>A0A2T5BV44</accession>
<dbReference type="EMBL" id="QAAA01000003">
    <property type="protein sequence ID" value="PTN03391.1"/>
    <property type="molecule type" value="Genomic_DNA"/>
</dbReference>
<evidence type="ECO:0000256" key="2">
    <source>
        <dbReference type="SAM" id="SignalP"/>
    </source>
</evidence>
<dbReference type="Pfam" id="PF06904">
    <property type="entry name" value="Extensin-like_C"/>
    <property type="match status" value="1"/>
</dbReference>
<dbReference type="AlphaFoldDB" id="A0A2T5BV44"/>
<dbReference type="OrthoDB" id="9809788at2"/>
<dbReference type="InterPro" id="IPR009683">
    <property type="entry name" value="Extensin-like_C"/>
</dbReference>
<dbReference type="RefSeq" id="WP_107891222.1">
    <property type="nucleotide sequence ID" value="NZ_NHSI01000060.1"/>
</dbReference>
<feature type="region of interest" description="Disordered" evidence="1">
    <location>
        <begin position="18"/>
        <end position="37"/>
    </location>
</feature>